<dbReference type="GO" id="GO:0004518">
    <property type="term" value="F:nuclease activity"/>
    <property type="evidence" value="ECO:0007669"/>
    <property type="project" value="InterPro"/>
</dbReference>
<dbReference type="SMART" id="SM00256">
    <property type="entry name" value="FBOX"/>
    <property type="match status" value="1"/>
</dbReference>
<dbReference type="Gene3D" id="3.40.50.1010">
    <property type="entry name" value="5'-nuclease"/>
    <property type="match status" value="1"/>
</dbReference>
<dbReference type="AlphaFoldDB" id="A0A9P6XJC6"/>
<dbReference type="CDD" id="cd09902">
    <property type="entry name" value="H3TH_MKT1"/>
    <property type="match status" value="1"/>
</dbReference>
<evidence type="ECO:0000313" key="5">
    <source>
        <dbReference type="Proteomes" id="UP000716291"/>
    </source>
</evidence>
<organism evidence="4 5">
    <name type="scientific">Rhizopus oryzae</name>
    <name type="common">Mucormycosis agent</name>
    <name type="synonym">Rhizopus arrhizus var. delemar</name>
    <dbReference type="NCBI Taxonomy" id="64495"/>
    <lineage>
        <taxon>Eukaryota</taxon>
        <taxon>Fungi</taxon>
        <taxon>Fungi incertae sedis</taxon>
        <taxon>Mucoromycota</taxon>
        <taxon>Mucoromycotina</taxon>
        <taxon>Mucoromycetes</taxon>
        <taxon>Mucorales</taxon>
        <taxon>Mucorineae</taxon>
        <taxon>Rhizopodaceae</taxon>
        <taxon>Rhizopus</taxon>
    </lineage>
</organism>
<name>A0A9P6XJC6_RHIOR</name>
<proteinExistence type="inferred from homology"/>
<reference evidence="4" key="1">
    <citation type="journal article" date="2020" name="Microb. Genom.">
        <title>Genetic diversity of clinical and environmental Mucorales isolates obtained from an investigation of mucormycosis cases among solid organ transplant recipients.</title>
        <authorList>
            <person name="Nguyen M.H."/>
            <person name="Kaul D."/>
            <person name="Muto C."/>
            <person name="Cheng S.J."/>
            <person name="Richter R.A."/>
            <person name="Bruno V.M."/>
            <person name="Liu G."/>
            <person name="Beyhan S."/>
            <person name="Sundermann A.J."/>
            <person name="Mounaud S."/>
            <person name="Pasculle A.W."/>
            <person name="Nierman W.C."/>
            <person name="Driscoll E."/>
            <person name="Cumbie R."/>
            <person name="Clancy C.J."/>
            <person name="Dupont C.L."/>
        </authorList>
    </citation>
    <scope>NUCLEOTIDE SEQUENCE</scope>
    <source>
        <strain evidence="4">GL11</strain>
    </source>
</reference>
<dbReference type="Gene3D" id="1.20.1280.50">
    <property type="match status" value="1"/>
</dbReference>
<dbReference type="OrthoDB" id="17262at2759"/>
<dbReference type="SUPFAM" id="SSF81383">
    <property type="entry name" value="F-box domain"/>
    <property type="match status" value="1"/>
</dbReference>
<keyword evidence="1" id="KW-0810">Translation regulation</keyword>
<dbReference type="Pfam" id="PF00752">
    <property type="entry name" value="XPG_N"/>
    <property type="match status" value="1"/>
</dbReference>
<dbReference type="InterPro" id="IPR006084">
    <property type="entry name" value="XPG/Rad2"/>
</dbReference>
<dbReference type="PANTHER" id="PTHR11081">
    <property type="entry name" value="FLAP ENDONUCLEASE FAMILY MEMBER"/>
    <property type="match status" value="1"/>
</dbReference>
<dbReference type="Pfam" id="PF12937">
    <property type="entry name" value="F-box-like"/>
    <property type="match status" value="1"/>
</dbReference>
<dbReference type="InterPro" id="IPR037314">
    <property type="entry name" value="MKT1_H3TH"/>
</dbReference>
<dbReference type="Pfam" id="PF12247">
    <property type="entry name" value="MKT1_N"/>
    <property type="match status" value="1"/>
</dbReference>
<keyword evidence="5" id="KW-1185">Reference proteome</keyword>
<dbReference type="SUPFAM" id="SSF88723">
    <property type="entry name" value="PIN domain-like"/>
    <property type="match status" value="1"/>
</dbReference>
<gene>
    <name evidence="4" type="ORF">G6F64_000748</name>
</gene>
<dbReference type="GO" id="GO:0003730">
    <property type="term" value="F:mRNA 3'-UTR binding"/>
    <property type="evidence" value="ECO:0007669"/>
    <property type="project" value="TreeGrafter"/>
</dbReference>
<dbReference type="Gene3D" id="3.80.10.10">
    <property type="entry name" value="Ribonuclease Inhibitor"/>
    <property type="match status" value="1"/>
</dbReference>
<dbReference type="InterPro" id="IPR032675">
    <property type="entry name" value="LRR_dom_sf"/>
</dbReference>
<evidence type="ECO:0000313" key="4">
    <source>
        <dbReference type="EMBL" id="KAG1315339.1"/>
    </source>
</evidence>
<dbReference type="PROSITE" id="PS50181">
    <property type="entry name" value="FBOX"/>
    <property type="match status" value="1"/>
</dbReference>
<dbReference type="GO" id="GO:0006417">
    <property type="term" value="P:regulation of translation"/>
    <property type="evidence" value="ECO:0007669"/>
    <property type="project" value="UniProtKB-KW"/>
</dbReference>
<dbReference type="InterPro" id="IPR022040">
    <property type="entry name" value="MKT1_N"/>
</dbReference>
<dbReference type="InterPro" id="IPR036047">
    <property type="entry name" value="F-box-like_dom_sf"/>
</dbReference>
<dbReference type="Proteomes" id="UP000716291">
    <property type="component" value="Unassembled WGS sequence"/>
</dbReference>
<comment type="caution">
    <text evidence="4">The sequence shown here is derived from an EMBL/GenBank/DDBJ whole genome shotgun (WGS) entry which is preliminary data.</text>
</comment>
<comment type="similarity">
    <text evidence="2">Belongs to the XPG/RAD2 endonuclease family.</text>
</comment>
<dbReference type="PRINTS" id="PR00853">
    <property type="entry name" value="XPGRADSUPER"/>
</dbReference>
<protein>
    <recommendedName>
        <fullName evidence="3">F-box domain-containing protein</fullName>
    </recommendedName>
</protein>
<dbReference type="InterPro" id="IPR022039">
    <property type="entry name" value="MKT1_C"/>
</dbReference>
<evidence type="ECO:0000259" key="3">
    <source>
        <dbReference type="PROSITE" id="PS50181"/>
    </source>
</evidence>
<evidence type="ECO:0000256" key="1">
    <source>
        <dbReference type="ARBA" id="ARBA00022845"/>
    </source>
</evidence>
<dbReference type="InterPro" id="IPR006085">
    <property type="entry name" value="XPG_DNA_repair_N"/>
</dbReference>
<sequence length="1219" mass="140996">MEFKSAVWSNLPLEMWDQIISHLSIEDLVNYCLVNKTWNLICTPYLYNTIYLEDLTDDYIPFICLSPHQLGRFVKRIKFMEGSYDLEELYERLTMLIDYCPNVEVFESDEENMSYGWWKTFLRIMQEGHVWAKLQRIPDTIRESDNLELYYQCVREVRSSLTNLQLLGPRSTPVRVEDVAELRLFPCLTRLNIFPRIGYATKQDYELALRYASQVAELDIDWHDFGLTQTELDTLEALQNVPQTVETYPSMKKISIKGCFSFDAIYMPQISYFLQKFPCLQELQVAIHSSAIFDIQSIEHMTRIPFIVLKVRYISALLQLLNSLIKFQHPRTIQLEYTPEFHYLRQIVVQLTMTSDGIHCNITGEYEDDFSSSVSSVILNILGPQLHRLVIEHPCHFWSFFNLGIYGDCCPNLKSLQISYIEIDHYLPMTNKCHVHLTELKLKKANLNDGVLTEISNFLPNLQKLVMHECHFPNETNLPVTLTMDMPNTRFDKVLELDLISLNFFTAERRLIQTSATSQLKDTRLGIEGNDWLRKIVLKEPAVTAMGGLPLRLKESIEKELKHFKTNGITPIFVFPGLSILRKDKPFSKEDTRPNHRATGWEFYEKGKVDLAMSNWASSGGVHPADLLNSVFHILHENGIEFVRAPYSAWAQLAYMYNHPRQLVNAVCGGSELLMWDVDKMITSIDFEKGNYHWISKKTVLQDLVVSDEQFLDICILAGFEYCPSFPPLNTSVVSFTFKGVHDLIKQHKTGFNAVQAYSDNPIISKTQYIDLFCRTRCAVKYHLILTDEGEIKPLNIEHAPNDIHEFIGYRLPDELYYYLMRGLIGPQCINSLVSGVLIENAPLDNGESAEYHHFLHQLLSIRTQTLSFLTQPLHQFYKTRKVATYFWFEPAVEQIMYHQPTEGATRIDVTPLNTVYEKTNSWNVTKSLIDSELKSQKTTHIDLKFCIRTLENESKATKTITKPHPEQPLEDKNEVIANVLWKTLEIRDFITSSKHLLTPWGKALNTAFKGDQVSRSMQEALLTALELIRFEVLSNKTYSKTYTKPLGNESEQKNIILLSRIFSLLPIQLKSAQWSGPLNRDLLVFNSFVKALNRSYRNLSEMITLSFFLNGLVRKERDDYFEINDSLPYMADVNVALGLVCKHYLEKIVEGQSPSEALAHTEKAFPTCSSIQADLDIGFQFWKKLVESVELLHRMNTISLETLTMFTDANEWFRTKMF</sequence>
<feature type="domain" description="F-box" evidence="3">
    <location>
        <begin position="5"/>
        <end position="50"/>
    </location>
</feature>
<dbReference type="InterPro" id="IPR029060">
    <property type="entry name" value="PIN-like_dom_sf"/>
</dbReference>
<evidence type="ECO:0000256" key="2">
    <source>
        <dbReference type="ARBA" id="ARBA00024023"/>
    </source>
</evidence>
<dbReference type="PANTHER" id="PTHR11081:SF32">
    <property type="entry name" value="POST-TRANSCRIPTIONAL REGULATOR MKT1"/>
    <property type="match status" value="1"/>
</dbReference>
<dbReference type="CDD" id="cd09858">
    <property type="entry name" value="PIN_MKT1"/>
    <property type="match status" value="1"/>
</dbReference>
<dbReference type="SUPFAM" id="SSF52047">
    <property type="entry name" value="RNI-like"/>
    <property type="match status" value="1"/>
</dbReference>
<dbReference type="Pfam" id="PF12246">
    <property type="entry name" value="MKT1_C"/>
    <property type="match status" value="1"/>
</dbReference>
<dbReference type="EMBL" id="JAANQT010000049">
    <property type="protein sequence ID" value="KAG1315339.1"/>
    <property type="molecule type" value="Genomic_DNA"/>
</dbReference>
<dbReference type="InterPro" id="IPR001810">
    <property type="entry name" value="F-box_dom"/>
</dbReference>
<accession>A0A9P6XJC6</accession>